<reference evidence="2 3" key="2">
    <citation type="submission" date="2018-11" db="EMBL/GenBank/DDBJ databases">
        <authorList>
            <consortium name="Pathogen Informatics"/>
        </authorList>
    </citation>
    <scope>NUCLEOTIDE SEQUENCE [LARGE SCALE GENOMIC DNA]</scope>
</reference>
<evidence type="ECO:0000313" key="2">
    <source>
        <dbReference type="EMBL" id="VDO11857.1"/>
    </source>
</evidence>
<evidence type="ECO:0000256" key="1">
    <source>
        <dbReference type="SAM" id="MobiDB-lite"/>
    </source>
</evidence>
<accession>A0A0R3TVW2</accession>
<dbReference type="Proteomes" id="UP000278807">
    <property type="component" value="Unassembled WGS sequence"/>
</dbReference>
<protein>
    <submittedName>
        <fullName evidence="4">TIP120 domain-containing protein</fullName>
    </submittedName>
</protein>
<reference evidence="4" key="1">
    <citation type="submission" date="2017-02" db="UniProtKB">
        <authorList>
            <consortium name="WormBaseParasite"/>
        </authorList>
    </citation>
    <scope>IDENTIFICATION</scope>
</reference>
<gene>
    <name evidence="2" type="ORF">HNAJ_LOCUS11969</name>
</gene>
<name>A0A0R3TVW2_RODNA</name>
<dbReference type="EMBL" id="UZAE01013930">
    <property type="protein sequence ID" value="VDO11857.1"/>
    <property type="molecule type" value="Genomic_DNA"/>
</dbReference>
<evidence type="ECO:0000313" key="3">
    <source>
        <dbReference type="Proteomes" id="UP000278807"/>
    </source>
</evidence>
<dbReference type="WBParaSite" id="HNAJ_0001198001-mRNA-1">
    <property type="protein sequence ID" value="HNAJ_0001198001-mRNA-1"/>
    <property type="gene ID" value="HNAJ_0001198001"/>
</dbReference>
<keyword evidence="3" id="KW-1185">Reference proteome</keyword>
<dbReference type="OrthoDB" id="10555440at2759"/>
<feature type="region of interest" description="Disordered" evidence="1">
    <location>
        <begin position="101"/>
        <end position="125"/>
    </location>
</feature>
<organism evidence="4">
    <name type="scientific">Rodentolepis nana</name>
    <name type="common">Dwarf tapeworm</name>
    <name type="synonym">Hymenolepis nana</name>
    <dbReference type="NCBI Taxonomy" id="102285"/>
    <lineage>
        <taxon>Eukaryota</taxon>
        <taxon>Metazoa</taxon>
        <taxon>Spiralia</taxon>
        <taxon>Lophotrochozoa</taxon>
        <taxon>Platyhelminthes</taxon>
        <taxon>Cestoda</taxon>
        <taxon>Eucestoda</taxon>
        <taxon>Cyclophyllidea</taxon>
        <taxon>Hymenolepididae</taxon>
        <taxon>Rodentolepis</taxon>
    </lineage>
</organism>
<dbReference type="AlphaFoldDB" id="A0A0R3TVW2"/>
<evidence type="ECO:0000313" key="4">
    <source>
        <dbReference type="WBParaSite" id="HNAJ_0001198001-mRNA-1"/>
    </source>
</evidence>
<proteinExistence type="predicted"/>
<sequence length="149" mass="16474">MFTFTTAFSAPSPTAEAAAAAAVLHCTGNPLANRALIDRICYVLESLYFPVQAAALELLRTLMSCDIADDILKALVELLHPQREIELSKLFKESTTVLPRRISNATNSDEEEEDQPISSSTDHHRRDGEFSLFSKNIAVTLFLCIMLES</sequence>